<sequence length="421" mass="47712">MFSRRVSREAVRFSSFLCFLILVCVCVSGHIQISDRRMFQMVQFLVPSGPKRPGNVSVSPPTGQNRTQTAANDFLQHVRKVSGLKQQDVFYNLRVPNQCQTDRDEINLLLLTGHGVFCIDLKMWSGSVSAPSDNHWQLQVRAEQQNFTSVSIEQLPDALQAITVKTNNLHSHMKRCGLNVRPNLFIPRILFLSPDCVLSEDLKSEQLVSCADVEPFLRSLREGYASWLSDAFTPSWISGHLSYGQMRAVRERLELLGTWDVLQMSGGQELTGDFQGCQHLALNRQETDLLEFSRAGSVITDALWSLLGHTPQLHQSLMRRLMLDQTDGGGGELRSAVIVFLTCVHVCQHLKIRAVDGTHSSEIHNNRTIIHNNHSQQIHTHQTEISTSHTMKHNETDEAEKHLQFRRSLRLFSHQTPPRTP</sequence>
<keyword evidence="3" id="KW-0240">DNA-directed RNA polymerase</keyword>
<evidence type="ECO:0000256" key="1">
    <source>
        <dbReference type="SAM" id="MobiDB-lite"/>
    </source>
</evidence>
<reference evidence="3 4" key="1">
    <citation type="submission" date="2022-01" db="EMBL/GenBank/DDBJ databases">
        <title>A high-quality chromosome-level genome assembly of rohu carp, Labeo rohita.</title>
        <authorList>
            <person name="Arick M.A. II"/>
            <person name="Hsu C.-Y."/>
            <person name="Magbanua Z."/>
            <person name="Pechanova O."/>
            <person name="Grover C."/>
            <person name="Miller E."/>
            <person name="Thrash A."/>
            <person name="Ezzel L."/>
            <person name="Alam S."/>
            <person name="Benzie J."/>
            <person name="Hamilton M."/>
            <person name="Karsi A."/>
            <person name="Lawrence M.L."/>
            <person name="Peterson D.G."/>
        </authorList>
    </citation>
    <scope>NUCLEOTIDE SEQUENCE [LARGE SCALE GENOMIC DNA]</scope>
    <source>
        <strain evidence="4">BAU-BD-2019</strain>
        <tissue evidence="3">Blood</tissue>
    </source>
</reference>
<evidence type="ECO:0000259" key="2">
    <source>
        <dbReference type="Pfam" id="PF08378"/>
    </source>
</evidence>
<protein>
    <submittedName>
        <fullName evidence="3">DNA-directed RNA polymerase subunit beta</fullName>
    </submittedName>
</protein>
<name>A0ABQ8M5L8_LABRO</name>
<dbReference type="PANTHER" id="PTHR35287:SF1">
    <property type="entry name" value="SI:ZFOS-911D5.4"/>
    <property type="match status" value="1"/>
</dbReference>
<dbReference type="PANTHER" id="PTHR35287">
    <property type="entry name" value="SI:ZFOS-911D5.4"/>
    <property type="match status" value="1"/>
</dbReference>
<feature type="domain" description="NERD" evidence="2">
    <location>
        <begin position="83"/>
        <end position="147"/>
    </location>
</feature>
<feature type="compositionally biased region" description="Polar residues" evidence="1">
    <location>
        <begin position="375"/>
        <end position="389"/>
    </location>
</feature>
<accession>A0ABQ8M5L8</accession>
<evidence type="ECO:0000313" key="3">
    <source>
        <dbReference type="EMBL" id="KAI2658194.1"/>
    </source>
</evidence>
<dbReference type="Pfam" id="PF08378">
    <property type="entry name" value="NERD"/>
    <property type="match status" value="1"/>
</dbReference>
<dbReference type="GO" id="GO:0000428">
    <property type="term" value="C:DNA-directed RNA polymerase complex"/>
    <property type="evidence" value="ECO:0007669"/>
    <property type="project" value="UniProtKB-KW"/>
</dbReference>
<evidence type="ECO:0000313" key="4">
    <source>
        <dbReference type="Proteomes" id="UP000830375"/>
    </source>
</evidence>
<dbReference type="InterPro" id="IPR011528">
    <property type="entry name" value="NERD"/>
</dbReference>
<feature type="region of interest" description="Disordered" evidence="1">
    <location>
        <begin position="374"/>
        <end position="399"/>
    </location>
</feature>
<comment type="caution">
    <text evidence="3">The sequence shown here is derived from an EMBL/GenBank/DDBJ whole genome shotgun (WGS) entry which is preliminary data.</text>
</comment>
<keyword evidence="3" id="KW-0804">Transcription</keyword>
<keyword evidence="4" id="KW-1185">Reference proteome</keyword>
<dbReference type="EMBL" id="JACTAM010000012">
    <property type="protein sequence ID" value="KAI2658194.1"/>
    <property type="molecule type" value="Genomic_DNA"/>
</dbReference>
<organism evidence="3 4">
    <name type="scientific">Labeo rohita</name>
    <name type="common">Indian major carp</name>
    <name type="synonym">Cyprinus rohita</name>
    <dbReference type="NCBI Taxonomy" id="84645"/>
    <lineage>
        <taxon>Eukaryota</taxon>
        <taxon>Metazoa</taxon>
        <taxon>Chordata</taxon>
        <taxon>Craniata</taxon>
        <taxon>Vertebrata</taxon>
        <taxon>Euteleostomi</taxon>
        <taxon>Actinopterygii</taxon>
        <taxon>Neopterygii</taxon>
        <taxon>Teleostei</taxon>
        <taxon>Ostariophysi</taxon>
        <taxon>Cypriniformes</taxon>
        <taxon>Cyprinidae</taxon>
        <taxon>Labeoninae</taxon>
        <taxon>Labeonini</taxon>
        <taxon>Labeo</taxon>
    </lineage>
</organism>
<gene>
    <name evidence="3" type="ORF">H4Q32_016204</name>
</gene>
<dbReference type="Proteomes" id="UP000830375">
    <property type="component" value="Unassembled WGS sequence"/>
</dbReference>
<proteinExistence type="predicted"/>